<comment type="caution">
    <text evidence="2">The sequence shown here is derived from an EMBL/GenBank/DDBJ whole genome shotgun (WGS) entry which is preliminary data.</text>
</comment>
<protein>
    <recommendedName>
        <fullName evidence="4">Lipoprotein</fullName>
    </recommendedName>
</protein>
<sequence length="140" mass="15278">MFLIRSLAAACLLLAGCIAAAHAETYPPEVSRTIDKLQSRCAGKSNDPKAAACIEYKATLARTVPPAVQALMRQEEVVDGKCRNGAAPKLLPDGQYAPGSACAQRELMMKTIRQHGWCWGHTDMDSYHPGWVICHPGEWQ</sequence>
<proteinExistence type="predicted"/>
<dbReference type="Proteomes" id="UP000069001">
    <property type="component" value="Unassembled WGS sequence"/>
</dbReference>
<keyword evidence="1" id="KW-0732">Signal</keyword>
<dbReference type="RefSeq" id="WP_059522969.1">
    <property type="nucleotide sequence ID" value="NZ_LOXZ01000020.1"/>
</dbReference>
<name>A0A124SPW2_BURCE</name>
<feature type="signal peptide" evidence="1">
    <location>
        <begin position="1"/>
        <end position="23"/>
    </location>
</feature>
<dbReference type="EMBL" id="LOYH01000032">
    <property type="protein sequence ID" value="KVK85289.1"/>
    <property type="molecule type" value="Genomic_DNA"/>
</dbReference>
<dbReference type="AlphaFoldDB" id="A0A124SPW2"/>
<gene>
    <name evidence="2" type="ORF">WS90_09460</name>
</gene>
<dbReference type="PROSITE" id="PS51257">
    <property type="entry name" value="PROKAR_LIPOPROTEIN"/>
    <property type="match status" value="1"/>
</dbReference>
<evidence type="ECO:0000313" key="2">
    <source>
        <dbReference type="EMBL" id="KVK85289.1"/>
    </source>
</evidence>
<accession>A0A124SPW2</accession>
<evidence type="ECO:0000256" key="1">
    <source>
        <dbReference type="SAM" id="SignalP"/>
    </source>
</evidence>
<evidence type="ECO:0000313" key="3">
    <source>
        <dbReference type="Proteomes" id="UP000069001"/>
    </source>
</evidence>
<evidence type="ECO:0008006" key="4">
    <source>
        <dbReference type="Google" id="ProtNLM"/>
    </source>
</evidence>
<feature type="chain" id="PRO_5007176318" description="Lipoprotein" evidence="1">
    <location>
        <begin position="24"/>
        <end position="140"/>
    </location>
</feature>
<organism evidence="2 3">
    <name type="scientific">Burkholderia cepacia</name>
    <name type="common">Pseudomonas cepacia</name>
    <dbReference type="NCBI Taxonomy" id="292"/>
    <lineage>
        <taxon>Bacteria</taxon>
        <taxon>Pseudomonadati</taxon>
        <taxon>Pseudomonadota</taxon>
        <taxon>Betaproteobacteria</taxon>
        <taxon>Burkholderiales</taxon>
        <taxon>Burkholderiaceae</taxon>
        <taxon>Burkholderia</taxon>
        <taxon>Burkholderia cepacia complex</taxon>
    </lineage>
</organism>
<reference evidence="2 3" key="1">
    <citation type="submission" date="2015-11" db="EMBL/GenBank/DDBJ databases">
        <title>Expanding the genomic diversity of Burkholderia species for the development of highly accurate diagnostics.</title>
        <authorList>
            <person name="Sahl J."/>
            <person name="Keim P."/>
            <person name="Wagner D."/>
        </authorList>
    </citation>
    <scope>NUCLEOTIDE SEQUENCE [LARGE SCALE GENOMIC DNA]</scope>
    <source>
        <strain evidence="2 3">MSMB1302</strain>
    </source>
</reference>